<organism evidence="2 3">
    <name type="scientific">Penicillium solitum</name>
    <dbReference type="NCBI Taxonomy" id="60172"/>
    <lineage>
        <taxon>Eukaryota</taxon>
        <taxon>Fungi</taxon>
        <taxon>Dikarya</taxon>
        <taxon>Ascomycota</taxon>
        <taxon>Pezizomycotina</taxon>
        <taxon>Eurotiomycetes</taxon>
        <taxon>Eurotiomycetidae</taxon>
        <taxon>Eurotiales</taxon>
        <taxon>Aspergillaceae</taxon>
        <taxon>Penicillium</taxon>
    </lineage>
</organism>
<feature type="compositionally biased region" description="Low complexity" evidence="1">
    <location>
        <begin position="24"/>
        <end position="37"/>
    </location>
</feature>
<evidence type="ECO:0000313" key="2">
    <source>
        <dbReference type="EMBL" id="OQD82590.1"/>
    </source>
</evidence>
<feature type="non-terminal residue" evidence="2">
    <location>
        <position position="37"/>
    </location>
</feature>
<dbReference type="Proteomes" id="UP000191612">
    <property type="component" value="Unassembled WGS sequence"/>
</dbReference>
<feature type="compositionally biased region" description="Basic residues" evidence="1">
    <location>
        <begin position="1"/>
        <end position="13"/>
    </location>
</feature>
<dbReference type="AlphaFoldDB" id="A0A1V6PZZ4"/>
<protein>
    <submittedName>
        <fullName evidence="2">Uncharacterized protein</fullName>
    </submittedName>
</protein>
<dbReference type="EMBL" id="MDYO01000177">
    <property type="protein sequence ID" value="OQD82590.1"/>
    <property type="molecule type" value="Genomic_DNA"/>
</dbReference>
<name>A0A1V6PZZ4_9EURO</name>
<evidence type="ECO:0000313" key="3">
    <source>
        <dbReference type="Proteomes" id="UP000191612"/>
    </source>
</evidence>
<feature type="non-terminal residue" evidence="2">
    <location>
        <position position="1"/>
    </location>
</feature>
<gene>
    <name evidence="2" type="ORF">PENSOL_c178G10615</name>
</gene>
<comment type="caution">
    <text evidence="2">The sequence shown here is derived from an EMBL/GenBank/DDBJ whole genome shotgun (WGS) entry which is preliminary data.</text>
</comment>
<proteinExistence type="predicted"/>
<sequence length="37" mass="4161">VPPVRRGCRRNRAPRAPLPFNYILPPRGSGLPGLPRR</sequence>
<reference evidence="3" key="1">
    <citation type="journal article" date="2017" name="Nat. Microbiol.">
        <title>Global analysis of biosynthetic gene clusters reveals vast potential of secondary metabolite production in Penicillium species.</title>
        <authorList>
            <person name="Nielsen J.C."/>
            <person name="Grijseels S."/>
            <person name="Prigent S."/>
            <person name="Ji B."/>
            <person name="Dainat J."/>
            <person name="Nielsen K.F."/>
            <person name="Frisvad J.C."/>
            <person name="Workman M."/>
            <person name="Nielsen J."/>
        </authorList>
    </citation>
    <scope>NUCLEOTIDE SEQUENCE [LARGE SCALE GENOMIC DNA]</scope>
    <source>
        <strain evidence="3">IBT 29525</strain>
    </source>
</reference>
<feature type="region of interest" description="Disordered" evidence="1">
    <location>
        <begin position="1"/>
        <end position="37"/>
    </location>
</feature>
<accession>A0A1V6PZZ4</accession>
<keyword evidence="3" id="KW-1185">Reference proteome</keyword>
<evidence type="ECO:0000256" key="1">
    <source>
        <dbReference type="SAM" id="MobiDB-lite"/>
    </source>
</evidence>